<evidence type="ECO:0000313" key="3">
    <source>
        <dbReference type="Proteomes" id="UP001484239"/>
    </source>
</evidence>
<accession>A0ABU9EBR7</accession>
<dbReference type="Pfam" id="PF01966">
    <property type="entry name" value="HD"/>
    <property type="match status" value="1"/>
</dbReference>
<dbReference type="Gene3D" id="1.10.3210.10">
    <property type="entry name" value="Hypothetical protein af1432"/>
    <property type="match status" value="1"/>
</dbReference>
<sequence>MPDRSDALALLESWVDNEALRLHMRSVEAAMRHYAALRGADPEVWGLAGLLHDLDWEKHPDTHPVTAVDHLREAGYPEEVCHAILAHRPDYTGVDPVTELDKVLYACDELAGLVYACCLVRPNGIDDLKPKSVAKKLKDRAFAAGVNRDDVAHGIELIGLERNEHIQNVIDGMRAEAETLRIRAVDRAG</sequence>
<protein>
    <submittedName>
        <fullName evidence="2">HD domain-containing protein</fullName>
    </submittedName>
</protein>
<feature type="domain" description="HD" evidence="1">
    <location>
        <begin position="23"/>
        <end position="111"/>
    </location>
</feature>
<dbReference type="SUPFAM" id="SSF109604">
    <property type="entry name" value="HD-domain/PDEase-like"/>
    <property type="match status" value="1"/>
</dbReference>
<gene>
    <name evidence="2" type="ORF">WI372_11340</name>
</gene>
<dbReference type="PANTHER" id="PTHR38659">
    <property type="entry name" value="METAL-DEPENDENT PHOSPHOHYDROLASE"/>
    <property type="match status" value="1"/>
</dbReference>
<evidence type="ECO:0000313" key="2">
    <source>
        <dbReference type="EMBL" id="MEK9501574.1"/>
    </source>
</evidence>
<dbReference type="Proteomes" id="UP001484239">
    <property type="component" value="Unassembled WGS sequence"/>
</dbReference>
<proteinExistence type="predicted"/>
<dbReference type="PANTHER" id="PTHR38659:SF2">
    <property type="entry name" value="HDIG DOMAIN PROTEIN"/>
    <property type="match status" value="1"/>
</dbReference>
<dbReference type="EMBL" id="JBBHLI010000006">
    <property type="protein sequence ID" value="MEK9501574.1"/>
    <property type="molecule type" value="Genomic_DNA"/>
</dbReference>
<dbReference type="RefSeq" id="WP_405281502.1">
    <property type="nucleotide sequence ID" value="NZ_CP144380.1"/>
</dbReference>
<comment type="caution">
    <text evidence="2">The sequence shown here is derived from an EMBL/GenBank/DDBJ whole genome shotgun (WGS) entry which is preliminary data.</text>
</comment>
<name>A0ABU9EBR7_9BACT</name>
<keyword evidence="3" id="KW-1185">Reference proteome</keyword>
<reference evidence="2 3" key="1">
    <citation type="submission" date="2024-02" db="EMBL/GenBank/DDBJ databases">
        <title>A novel Gemmatimonadota bacterium.</title>
        <authorList>
            <person name="Du Z.-J."/>
            <person name="Ye Y.-Q."/>
        </authorList>
    </citation>
    <scope>NUCLEOTIDE SEQUENCE [LARGE SCALE GENOMIC DNA]</scope>
    <source>
        <strain evidence="2 3">DH-20</strain>
    </source>
</reference>
<organism evidence="2 3">
    <name type="scientific">Gaopeijia maritima</name>
    <dbReference type="NCBI Taxonomy" id="3119007"/>
    <lineage>
        <taxon>Bacteria</taxon>
        <taxon>Pseudomonadati</taxon>
        <taxon>Gemmatimonadota</taxon>
        <taxon>Longimicrobiia</taxon>
        <taxon>Gaopeijiales</taxon>
        <taxon>Gaopeijiaceae</taxon>
        <taxon>Gaopeijia</taxon>
    </lineage>
</organism>
<dbReference type="InterPro" id="IPR006674">
    <property type="entry name" value="HD_domain"/>
</dbReference>
<evidence type="ECO:0000259" key="1">
    <source>
        <dbReference type="Pfam" id="PF01966"/>
    </source>
</evidence>